<evidence type="ECO:0000256" key="1">
    <source>
        <dbReference type="ARBA" id="ARBA00022729"/>
    </source>
</evidence>
<dbReference type="eggNOG" id="COG0737">
    <property type="taxonomic scope" value="Bacteria"/>
</dbReference>
<evidence type="ECO:0000313" key="5">
    <source>
        <dbReference type="Proteomes" id="UP000002964"/>
    </source>
</evidence>
<evidence type="ECO:0000259" key="3">
    <source>
        <dbReference type="Pfam" id="PF02872"/>
    </source>
</evidence>
<dbReference type="Proteomes" id="UP000002964">
    <property type="component" value="Unassembled WGS sequence"/>
</dbReference>
<dbReference type="SUPFAM" id="SSF55816">
    <property type="entry name" value="5'-nucleotidase (syn. UDP-sugar hydrolase), C-terminal domain"/>
    <property type="match status" value="1"/>
</dbReference>
<evidence type="ECO:0000259" key="2">
    <source>
        <dbReference type="Pfam" id="PF00149"/>
    </source>
</evidence>
<organism evidence="4 5">
    <name type="scientific">Thiorhodovibrio frisius</name>
    <dbReference type="NCBI Taxonomy" id="631362"/>
    <lineage>
        <taxon>Bacteria</taxon>
        <taxon>Pseudomonadati</taxon>
        <taxon>Pseudomonadota</taxon>
        <taxon>Gammaproteobacteria</taxon>
        <taxon>Chromatiales</taxon>
        <taxon>Chromatiaceae</taxon>
        <taxon>Thiorhodovibrio</taxon>
    </lineage>
</organism>
<dbReference type="EMBL" id="JH603169">
    <property type="protein sequence ID" value="EIC22740.1"/>
    <property type="molecule type" value="Genomic_DNA"/>
</dbReference>
<dbReference type="GO" id="GO:0009166">
    <property type="term" value="P:nucleotide catabolic process"/>
    <property type="evidence" value="ECO:0007669"/>
    <property type="project" value="InterPro"/>
</dbReference>
<dbReference type="InterPro" id="IPR004843">
    <property type="entry name" value="Calcineurin-like_PHP"/>
</dbReference>
<keyword evidence="4" id="KW-0378">Hydrolase</keyword>
<dbReference type="InterPro" id="IPR008334">
    <property type="entry name" value="5'-Nucleotdase_C"/>
</dbReference>
<dbReference type="HOGENOM" id="CLU_005854_7_2_6"/>
<dbReference type="Gene3D" id="3.90.780.10">
    <property type="entry name" value="5'-Nucleotidase, C-terminal domain"/>
    <property type="match status" value="1"/>
</dbReference>
<reference evidence="4 5" key="2">
    <citation type="submission" date="2011-11" db="EMBL/GenBank/DDBJ databases">
        <authorList>
            <consortium name="US DOE Joint Genome Institute"/>
            <person name="Lucas S."/>
            <person name="Han J."/>
            <person name="Lapidus A."/>
            <person name="Cheng J.-F."/>
            <person name="Goodwin L."/>
            <person name="Pitluck S."/>
            <person name="Peters L."/>
            <person name="Ovchinnikova G."/>
            <person name="Zhang X."/>
            <person name="Detter J.C."/>
            <person name="Han C."/>
            <person name="Tapia R."/>
            <person name="Land M."/>
            <person name="Hauser L."/>
            <person name="Kyrpides N."/>
            <person name="Ivanova N."/>
            <person name="Pagani I."/>
            <person name="Vogl K."/>
            <person name="Liu Z."/>
            <person name="Overmann J."/>
            <person name="Frigaard N.-U."/>
            <person name="Bryant D."/>
            <person name="Woyke T."/>
        </authorList>
    </citation>
    <scope>NUCLEOTIDE SEQUENCE [LARGE SCALE GENOMIC DNA]</scope>
    <source>
        <strain evidence="4 5">970</strain>
    </source>
</reference>
<keyword evidence="1" id="KW-0732">Signal</keyword>
<dbReference type="STRING" id="631362.Thi970DRAFT_03022"/>
<evidence type="ECO:0000313" key="4">
    <source>
        <dbReference type="EMBL" id="EIC22740.1"/>
    </source>
</evidence>
<proteinExistence type="predicted"/>
<dbReference type="SUPFAM" id="SSF56300">
    <property type="entry name" value="Metallo-dependent phosphatases"/>
    <property type="match status" value="1"/>
</dbReference>
<dbReference type="PANTHER" id="PTHR11575">
    <property type="entry name" value="5'-NUCLEOTIDASE-RELATED"/>
    <property type="match status" value="1"/>
</dbReference>
<accession>H8Z2P7</accession>
<dbReference type="Pfam" id="PF02872">
    <property type="entry name" value="5_nucleotid_C"/>
    <property type="match status" value="1"/>
</dbReference>
<dbReference type="PANTHER" id="PTHR11575:SF24">
    <property type="entry name" value="5'-NUCLEOTIDASE"/>
    <property type="match status" value="1"/>
</dbReference>
<feature type="domain" description="5'-Nucleotidase C-terminal" evidence="3">
    <location>
        <begin position="334"/>
        <end position="482"/>
    </location>
</feature>
<dbReference type="Pfam" id="PF00149">
    <property type="entry name" value="Metallophos"/>
    <property type="match status" value="1"/>
</dbReference>
<feature type="domain" description="Calcineurin-like phosphoesterase" evidence="2">
    <location>
        <begin position="32"/>
        <end position="249"/>
    </location>
</feature>
<gene>
    <name evidence="4" type="ORF">Thi970DRAFT_03022</name>
</gene>
<sequence>MHRLFPLLLTTLLALGLPIHGFASEAPARRVTVLAVNDIYRIDGVDEGASGGIARIRSLRRELEREDPSLLVLHAGDLLFPSMLSRRYNGAQMIDMLNRLDGDADAFDERLFVVFGNHEFEKSKAEQAPILAARVDESRFTWVNSNVQFVTGGEDEPVVYAPHLQRDVLVDVNGVKVGLFGLTTDVLVPEYVSAIDDPVAVAEERSASLRARGAELVIGLTHLDMATDRQLLEQLGERGPDIIFGGHEHFRQSAEVDGRLVVKADADARTATVARIDVPASGRPAVTFEFRHLDETIRPDAETQASTRQWMSRFQQEFCAEQKDAPNCLTQPLGRTAVKLVGEELQIRSIETNLGNWVADQALEAFRDQGAQIALINSGSLRLNQDLLAGSEIARAHLAELFAFPSPLFMIRISGETLHQVLRKSIDGWPGHGRWLQVAGLAFVHDSVEGRVDDLTLLGPEGPRAITPDEELLVVTSGFLLDPSIGDQDGYRMLNRTQIVDTQAAAPDLVNLVVTALVAANEAGIDPAVEGRICNRNAATEAPCLAIQQSER</sequence>
<dbReference type="InterPro" id="IPR029052">
    <property type="entry name" value="Metallo-depent_PP-like"/>
</dbReference>
<keyword evidence="5" id="KW-1185">Reference proteome</keyword>
<reference evidence="5" key="1">
    <citation type="submission" date="2011-06" db="EMBL/GenBank/DDBJ databases">
        <authorList>
            <consortium name="US DOE Joint Genome Institute (JGI-PGF)"/>
            <person name="Lucas S."/>
            <person name="Han J."/>
            <person name="Lapidus A."/>
            <person name="Cheng J.-F."/>
            <person name="Goodwin L."/>
            <person name="Pitluck S."/>
            <person name="Peters L."/>
            <person name="Land M.L."/>
            <person name="Hauser L."/>
            <person name="Vogl K."/>
            <person name="Liu Z."/>
            <person name="Overmann J."/>
            <person name="Frigaard N.-U."/>
            <person name="Bryant D.A."/>
            <person name="Woyke T.J."/>
        </authorList>
    </citation>
    <scope>NUCLEOTIDE SEQUENCE [LARGE SCALE GENOMIC DNA]</scope>
    <source>
        <strain evidence="5">970</strain>
    </source>
</reference>
<dbReference type="Gene3D" id="3.60.21.10">
    <property type="match status" value="1"/>
</dbReference>
<protein>
    <submittedName>
        <fullName evidence="4">5'-nucleotidase/2',3'-cyclic phosphodiesterase-like hydrolase</fullName>
    </submittedName>
</protein>
<dbReference type="GO" id="GO:0016787">
    <property type="term" value="F:hydrolase activity"/>
    <property type="evidence" value="ECO:0007669"/>
    <property type="project" value="UniProtKB-KW"/>
</dbReference>
<dbReference type="InterPro" id="IPR036907">
    <property type="entry name" value="5'-Nucleotdase_C_sf"/>
</dbReference>
<name>H8Z2P7_9GAMM</name>
<dbReference type="InterPro" id="IPR006179">
    <property type="entry name" value="5_nucleotidase/apyrase"/>
</dbReference>
<dbReference type="RefSeq" id="WP_009149747.1">
    <property type="nucleotide sequence ID" value="NZ_CP121471.1"/>
</dbReference>
<dbReference type="AlphaFoldDB" id="H8Z2P7"/>